<reference evidence="8 9" key="1">
    <citation type="submission" date="2019-02" db="EMBL/GenBank/DDBJ databases">
        <title>Deep-cultivation of Planctomycetes and their phenomic and genomic characterization uncovers novel biology.</title>
        <authorList>
            <person name="Wiegand S."/>
            <person name="Jogler M."/>
            <person name="Boedeker C."/>
            <person name="Pinto D."/>
            <person name="Vollmers J."/>
            <person name="Rivas-Marin E."/>
            <person name="Kohn T."/>
            <person name="Peeters S.H."/>
            <person name="Heuer A."/>
            <person name="Rast P."/>
            <person name="Oberbeckmann S."/>
            <person name="Bunk B."/>
            <person name="Jeske O."/>
            <person name="Meyerdierks A."/>
            <person name="Storesund J.E."/>
            <person name="Kallscheuer N."/>
            <person name="Luecker S."/>
            <person name="Lage O.M."/>
            <person name="Pohl T."/>
            <person name="Merkel B.J."/>
            <person name="Hornburger P."/>
            <person name="Mueller R.-W."/>
            <person name="Bruemmer F."/>
            <person name="Labrenz M."/>
            <person name="Spormann A.M."/>
            <person name="Op Den Camp H."/>
            <person name="Overmann J."/>
            <person name="Amann R."/>
            <person name="Jetten M.S.M."/>
            <person name="Mascher T."/>
            <person name="Medema M.H."/>
            <person name="Devos D.P."/>
            <person name="Kaster A.-K."/>
            <person name="Ovreas L."/>
            <person name="Rohde M."/>
            <person name="Galperin M.Y."/>
            <person name="Jogler C."/>
        </authorList>
    </citation>
    <scope>NUCLEOTIDE SEQUENCE [LARGE SCALE GENOMIC DNA]</scope>
    <source>
        <strain evidence="8 9">Q31b</strain>
    </source>
</reference>
<evidence type="ECO:0000256" key="2">
    <source>
        <dbReference type="ARBA" id="ARBA00022741"/>
    </source>
</evidence>
<keyword evidence="2 5" id="KW-0547">Nucleotide-binding</keyword>
<keyword evidence="1 8" id="KW-0808">Transferase</keyword>
<comment type="caution">
    <text evidence="8">The sequence shown here is derived from an EMBL/GenBank/DDBJ whole genome shotgun (WGS) entry which is preliminary data.</text>
</comment>
<dbReference type="InterPro" id="IPR011009">
    <property type="entry name" value="Kinase-like_dom_sf"/>
</dbReference>
<dbReference type="InterPro" id="IPR000719">
    <property type="entry name" value="Prot_kinase_dom"/>
</dbReference>
<dbReference type="PANTHER" id="PTHR43289">
    <property type="entry name" value="MITOGEN-ACTIVATED PROTEIN KINASE KINASE KINASE 20-RELATED"/>
    <property type="match status" value="1"/>
</dbReference>
<dbReference type="Proteomes" id="UP000315471">
    <property type="component" value="Unassembled WGS sequence"/>
</dbReference>
<evidence type="ECO:0000313" key="9">
    <source>
        <dbReference type="Proteomes" id="UP000315471"/>
    </source>
</evidence>
<dbReference type="PROSITE" id="PS50011">
    <property type="entry name" value="PROTEIN_KINASE_DOM"/>
    <property type="match status" value="1"/>
</dbReference>
<dbReference type="EC" id="2.7.11.1" evidence="8"/>
<keyword evidence="4 5" id="KW-0067">ATP-binding</keyword>
<sequence length="142" mass="15257">MSDQQPGVSAPEENPIDDPFSSLHTQRAQISASSEDSGSVADFGVEQIGDYKIVRELGRGGMGIVYLAKQRTLDRLVALKVISLGQLSGGEEIARFHAEAESAARLDHRNIATVYEVGVVEELGSASGFGIQMRPKDEIDGR</sequence>
<proteinExistence type="predicted"/>
<evidence type="ECO:0000256" key="5">
    <source>
        <dbReference type="PROSITE-ProRule" id="PRU10141"/>
    </source>
</evidence>
<dbReference type="SUPFAM" id="SSF56112">
    <property type="entry name" value="Protein kinase-like (PK-like)"/>
    <property type="match status" value="1"/>
</dbReference>
<evidence type="ECO:0000256" key="6">
    <source>
        <dbReference type="SAM" id="MobiDB-lite"/>
    </source>
</evidence>
<accession>A0A5C6DLJ1</accession>
<dbReference type="PANTHER" id="PTHR43289:SF6">
    <property type="entry name" value="SERINE_THREONINE-PROTEIN KINASE NEKL-3"/>
    <property type="match status" value="1"/>
</dbReference>
<feature type="compositionally biased region" description="Polar residues" evidence="6">
    <location>
        <begin position="22"/>
        <end position="37"/>
    </location>
</feature>
<dbReference type="PROSITE" id="PS00107">
    <property type="entry name" value="PROTEIN_KINASE_ATP"/>
    <property type="match status" value="1"/>
</dbReference>
<dbReference type="InterPro" id="IPR017441">
    <property type="entry name" value="Protein_kinase_ATP_BS"/>
</dbReference>
<name>A0A5C6DLJ1_9BACT</name>
<organism evidence="8 9">
    <name type="scientific">Novipirellula aureliae</name>
    <dbReference type="NCBI Taxonomy" id="2527966"/>
    <lineage>
        <taxon>Bacteria</taxon>
        <taxon>Pseudomonadati</taxon>
        <taxon>Planctomycetota</taxon>
        <taxon>Planctomycetia</taxon>
        <taxon>Pirellulales</taxon>
        <taxon>Pirellulaceae</taxon>
        <taxon>Novipirellula</taxon>
    </lineage>
</organism>
<dbReference type="GO" id="GO:0005524">
    <property type="term" value="F:ATP binding"/>
    <property type="evidence" value="ECO:0007669"/>
    <property type="project" value="UniProtKB-UniRule"/>
</dbReference>
<keyword evidence="3 8" id="KW-0418">Kinase</keyword>
<evidence type="ECO:0000256" key="1">
    <source>
        <dbReference type="ARBA" id="ARBA00022679"/>
    </source>
</evidence>
<feature type="region of interest" description="Disordered" evidence="6">
    <location>
        <begin position="1"/>
        <end position="38"/>
    </location>
</feature>
<dbReference type="RefSeq" id="WP_146601466.1">
    <property type="nucleotide sequence ID" value="NZ_SJPY01000007.1"/>
</dbReference>
<dbReference type="Gene3D" id="3.30.200.20">
    <property type="entry name" value="Phosphorylase Kinase, domain 1"/>
    <property type="match status" value="1"/>
</dbReference>
<evidence type="ECO:0000259" key="7">
    <source>
        <dbReference type="PROSITE" id="PS50011"/>
    </source>
</evidence>
<evidence type="ECO:0000256" key="3">
    <source>
        <dbReference type="ARBA" id="ARBA00022777"/>
    </source>
</evidence>
<feature type="domain" description="Protein kinase" evidence="7">
    <location>
        <begin position="51"/>
        <end position="142"/>
    </location>
</feature>
<protein>
    <submittedName>
        <fullName evidence="8">Serine/threonine-protein kinase PrkC</fullName>
        <ecNumber evidence="8">2.7.11.1</ecNumber>
    </submittedName>
</protein>
<dbReference type="GO" id="GO:0004674">
    <property type="term" value="F:protein serine/threonine kinase activity"/>
    <property type="evidence" value="ECO:0007669"/>
    <property type="project" value="UniProtKB-EC"/>
</dbReference>
<gene>
    <name evidence="8" type="primary">prkC_12</name>
    <name evidence="8" type="ORF">Q31b_42600</name>
</gene>
<keyword evidence="9" id="KW-1185">Reference proteome</keyword>
<dbReference type="AlphaFoldDB" id="A0A5C6DLJ1"/>
<evidence type="ECO:0000256" key="4">
    <source>
        <dbReference type="ARBA" id="ARBA00022840"/>
    </source>
</evidence>
<feature type="binding site" evidence="5">
    <location>
        <position position="80"/>
    </location>
    <ligand>
        <name>ATP</name>
        <dbReference type="ChEBI" id="CHEBI:30616"/>
    </ligand>
</feature>
<evidence type="ECO:0000313" key="8">
    <source>
        <dbReference type="EMBL" id="TWU37472.1"/>
    </source>
</evidence>
<dbReference type="EMBL" id="SJPY01000007">
    <property type="protein sequence ID" value="TWU37472.1"/>
    <property type="molecule type" value="Genomic_DNA"/>
</dbReference>
<dbReference type="OrthoDB" id="292131at2"/>
<dbReference type="Pfam" id="PF00069">
    <property type="entry name" value="Pkinase"/>
    <property type="match status" value="1"/>
</dbReference>